<accession>A0A9N9IPR6</accession>
<evidence type="ECO:0000313" key="2">
    <source>
        <dbReference type="Proteomes" id="UP000789570"/>
    </source>
</evidence>
<sequence length="66" mass="7991">NEVVQILKGLDNSLHLDPTKKWSEIFQYVLKNIIKEIGTVLLGRFHYKETELKWVLQQLYRHLREQ</sequence>
<dbReference type="AlphaFoldDB" id="A0A9N9IPR6"/>
<gene>
    <name evidence="1" type="ORF">FCALED_LOCUS15869</name>
</gene>
<feature type="non-terminal residue" evidence="1">
    <location>
        <position position="1"/>
    </location>
</feature>
<reference evidence="1" key="1">
    <citation type="submission" date="2021-06" db="EMBL/GenBank/DDBJ databases">
        <authorList>
            <person name="Kallberg Y."/>
            <person name="Tangrot J."/>
            <person name="Rosling A."/>
        </authorList>
    </citation>
    <scope>NUCLEOTIDE SEQUENCE</scope>
    <source>
        <strain evidence="1">UK204</strain>
    </source>
</reference>
<keyword evidence="2" id="KW-1185">Reference proteome</keyword>
<dbReference type="Proteomes" id="UP000789570">
    <property type="component" value="Unassembled WGS sequence"/>
</dbReference>
<dbReference type="EMBL" id="CAJVPQ010016069">
    <property type="protein sequence ID" value="CAG8744617.1"/>
    <property type="molecule type" value="Genomic_DNA"/>
</dbReference>
<comment type="caution">
    <text evidence="1">The sequence shown here is derived from an EMBL/GenBank/DDBJ whole genome shotgun (WGS) entry which is preliminary data.</text>
</comment>
<name>A0A9N9IPR6_9GLOM</name>
<dbReference type="OrthoDB" id="2438111at2759"/>
<protein>
    <submittedName>
        <fullName evidence="1">3265_t:CDS:1</fullName>
    </submittedName>
</protein>
<evidence type="ECO:0000313" key="1">
    <source>
        <dbReference type="EMBL" id="CAG8744617.1"/>
    </source>
</evidence>
<organism evidence="1 2">
    <name type="scientific">Funneliformis caledonium</name>
    <dbReference type="NCBI Taxonomy" id="1117310"/>
    <lineage>
        <taxon>Eukaryota</taxon>
        <taxon>Fungi</taxon>
        <taxon>Fungi incertae sedis</taxon>
        <taxon>Mucoromycota</taxon>
        <taxon>Glomeromycotina</taxon>
        <taxon>Glomeromycetes</taxon>
        <taxon>Glomerales</taxon>
        <taxon>Glomeraceae</taxon>
        <taxon>Funneliformis</taxon>
    </lineage>
</organism>
<proteinExistence type="predicted"/>